<evidence type="ECO:0000313" key="2">
    <source>
        <dbReference type="Proteomes" id="UP000261580"/>
    </source>
</evidence>
<dbReference type="Ensembl" id="ENSNBRT00000022494.1">
    <property type="protein sequence ID" value="ENSNBRP00000021910.1"/>
    <property type="gene ID" value="ENSNBRG00000016813.1"/>
</dbReference>
<dbReference type="Bgee" id="ENSNBRG00000016813">
    <property type="expression patterns" value="Expressed in mesonephros and 1 other cell type or tissue"/>
</dbReference>
<protein>
    <submittedName>
        <fullName evidence="1">Uncharacterized protein</fullName>
    </submittedName>
</protein>
<organism evidence="1 2">
    <name type="scientific">Neolamprologus brichardi</name>
    <name type="common">Fairy cichlid</name>
    <name type="synonym">Lamprologus brichardi</name>
    <dbReference type="NCBI Taxonomy" id="32507"/>
    <lineage>
        <taxon>Eukaryota</taxon>
        <taxon>Metazoa</taxon>
        <taxon>Chordata</taxon>
        <taxon>Craniata</taxon>
        <taxon>Vertebrata</taxon>
        <taxon>Euteleostomi</taxon>
        <taxon>Actinopterygii</taxon>
        <taxon>Neopterygii</taxon>
        <taxon>Teleostei</taxon>
        <taxon>Neoteleostei</taxon>
        <taxon>Acanthomorphata</taxon>
        <taxon>Ovalentaria</taxon>
        <taxon>Cichlomorphae</taxon>
        <taxon>Cichliformes</taxon>
        <taxon>Cichlidae</taxon>
        <taxon>African cichlids</taxon>
        <taxon>Pseudocrenilabrinae</taxon>
        <taxon>Lamprologini</taxon>
        <taxon>Neolamprologus</taxon>
    </lineage>
</organism>
<proteinExistence type="predicted"/>
<reference evidence="1" key="1">
    <citation type="submission" date="2025-08" db="UniProtKB">
        <authorList>
            <consortium name="Ensembl"/>
        </authorList>
    </citation>
    <scope>IDENTIFICATION</scope>
</reference>
<dbReference type="AlphaFoldDB" id="A0A3Q4HF50"/>
<evidence type="ECO:0000313" key="1">
    <source>
        <dbReference type="Ensembl" id="ENSNBRP00000021910.1"/>
    </source>
</evidence>
<keyword evidence="2" id="KW-1185">Reference proteome</keyword>
<name>A0A3Q4HF50_NEOBR</name>
<accession>A0A3Q4HF50</accession>
<dbReference type="STRING" id="32507.ENSNBRP00000021910"/>
<reference evidence="1" key="2">
    <citation type="submission" date="2025-09" db="UniProtKB">
        <authorList>
            <consortium name="Ensembl"/>
        </authorList>
    </citation>
    <scope>IDENTIFICATION</scope>
</reference>
<sequence length="133" mass="15418">FPWVFSRVVVVRLILKEIFPRYHSDQRALRGREEDVTLNAVGAFQQDAANKITQLHNLRLLLYLQNTTSLKDSTRRLMVNVIVAHMPTKEFHALGIVSLFPLLKDPYSKKGYVSLLCNSPDGFELFLSIFHWF</sequence>
<dbReference type="Proteomes" id="UP000261580">
    <property type="component" value="Unassembled WGS sequence"/>
</dbReference>
<dbReference type="GeneTree" id="ENSGT01120000276865"/>